<sequence>MFIIFLIFKIIYLFLHLLMCYTTDKLQIFHNKNRPKCNRTAYFMQVI</sequence>
<reference evidence="1" key="1">
    <citation type="journal article" date="2021" name="Proc. Natl. Acad. Sci. U.S.A.">
        <title>A Catalog of Tens of Thousands of Viruses from Human Metagenomes Reveals Hidden Associations with Chronic Diseases.</title>
        <authorList>
            <person name="Tisza M.J."/>
            <person name="Buck C.B."/>
        </authorList>
    </citation>
    <scope>NUCLEOTIDE SEQUENCE</scope>
    <source>
        <strain evidence="1">Ctvhu9</strain>
    </source>
</reference>
<proteinExistence type="predicted"/>
<evidence type="ECO:0000313" key="1">
    <source>
        <dbReference type="EMBL" id="DAF51005.1"/>
    </source>
</evidence>
<accession>A0A8S5SIZ4</accession>
<name>A0A8S5SIZ4_9CAUD</name>
<organism evidence="1">
    <name type="scientific">Siphoviridae sp. ctvhu9</name>
    <dbReference type="NCBI Taxonomy" id="2827968"/>
    <lineage>
        <taxon>Viruses</taxon>
        <taxon>Duplodnaviria</taxon>
        <taxon>Heunggongvirae</taxon>
        <taxon>Uroviricota</taxon>
        <taxon>Caudoviricetes</taxon>
    </lineage>
</organism>
<dbReference type="EMBL" id="BK032607">
    <property type="protein sequence ID" value="DAF51005.1"/>
    <property type="molecule type" value="Genomic_DNA"/>
</dbReference>
<protein>
    <submittedName>
        <fullName evidence="1">Uncharacterized protein</fullName>
    </submittedName>
</protein>